<feature type="region of interest" description="Disordered" evidence="1">
    <location>
        <begin position="1"/>
        <end position="39"/>
    </location>
</feature>
<dbReference type="Pfam" id="PF18986">
    <property type="entry name" value="DUF5719"/>
    <property type="match status" value="1"/>
</dbReference>
<gene>
    <name evidence="2" type="ORF">GCM10010529_28230</name>
</gene>
<dbReference type="Proteomes" id="UP001500236">
    <property type="component" value="Unassembled WGS sequence"/>
</dbReference>
<keyword evidence="3" id="KW-1185">Reference proteome</keyword>
<protein>
    <submittedName>
        <fullName evidence="2">Uncharacterized protein</fullName>
    </submittedName>
</protein>
<dbReference type="InterPro" id="IPR043777">
    <property type="entry name" value="DUF5719"/>
</dbReference>
<feature type="compositionally biased region" description="Basic residues" evidence="1">
    <location>
        <begin position="1"/>
        <end position="17"/>
    </location>
</feature>
<organism evidence="2 3">
    <name type="scientific">Nesterenkonia aethiopica</name>
    <dbReference type="NCBI Taxonomy" id="269144"/>
    <lineage>
        <taxon>Bacteria</taxon>
        <taxon>Bacillati</taxon>
        <taxon>Actinomycetota</taxon>
        <taxon>Actinomycetes</taxon>
        <taxon>Micrococcales</taxon>
        <taxon>Micrococcaceae</taxon>
        <taxon>Nesterenkonia</taxon>
    </lineage>
</organism>
<sequence>MNARTVRRHLRQAKRQRRREEAEQRRQATGRSTRPPGSGARVLAVVVAAGVAGIAVGSAVQDPRGETWEPAPVDAAAFPAAGSGTAHVCPPMPGLAASLTTDGLLQYRQRDDSALGRFQALVLAADDAGTFPAAAWAQLGERYRVNTTELTEAEETVTGDVVYDVLGAMTRTPFLEIEALPEGASGAAAARYTYAADTGPVTGLATRDCTVPQRSHWFFGPELGAGATALLTLANPYDRPATVEVVGYDTDGHRGSSGTRTLVVPGETVRTVNLAALAGTDAELGISVESSGAPVTAQVQSSRAVGLTGQGVDFLPGISAPDTEHVMPGVPVPESTEDDPAARPAELWIHSAGQSRTTLELQVYGDDGVELLDNPAVFTVEPGEVDAVPLQGLEAGVYDVVLRSDEPTYAAVSSHGVAGGDGDSATDFSWQASAVPLTEGSGTIIPDVGESSLRLTSLQVEGQVAYRLVEADGTFSAAEEVTVPAEGALTLEPEDLGDAVAVVVEETAPGLYAALTTQDEGGLALSTVDLLRDPDRTVPVRLRH</sequence>
<name>A0ABP6M5K3_9MICC</name>
<evidence type="ECO:0000313" key="2">
    <source>
        <dbReference type="EMBL" id="GAA3074757.1"/>
    </source>
</evidence>
<dbReference type="EMBL" id="BAAAVT010000023">
    <property type="protein sequence ID" value="GAA3074757.1"/>
    <property type="molecule type" value="Genomic_DNA"/>
</dbReference>
<comment type="caution">
    <text evidence="2">The sequence shown here is derived from an EMBL/GenBank/DDBJ whole genome shotgun (WGS) entry which is preliminary data.</text>
</comment>
<accession>A0ABP6M5K3</accession>
<reference evidence="3" key="1">
    <citation type="journal article" date="2019" name="Int. J. Syst. Evol. Microbiol.">
        <title>The Global Catalogue of Microorganisms (GCM) 10K type strain sequencing project: providing services to taxonomists for standard genome sequencing and annotation.</title>
        <authorList>
            <consortium name="The Broad Institute Genomics Platform"/>
            <consortium name="The Broad Institute Genome Sequencing Center for Infectious Disease"/>
            <person name="Wu L."/>
            <person name="Ma J."/>
        </authorList>
    </citation>
    <scope>NUCLEOTIDE SEQUENCE [LARGE SCALE GENOMIC DNA]</scope>
    <source>
        <strain evidence="3">JCM 14309</strain>
    </source>
</reference>
<proteinExistence type="predicted"/>
<evidence type="ECO:0000256" key="1">
    <source>
        <dbReference type="SAM" id="MobiDB-lite"/>
    </source>
</evidence>
<evidence type="ECO:0000313" key="3">
    <source>
        <dbReference type="Proteomes" id="UP001500236"/>
    </source>
</evidence>
<dbReference type="RefSeq" id="WP_344684193.1">
    <property type="nucleotide sequence ID" value="NZ_BAAAVT010000023.1"/>
</dbReference>